<dbReference type="EMBL" id="CAJVPP010004010">
    <property type="protein sequence ID" value="CAG8642041.1"/>
    <property type="molecule type" value="Genomic_DNA"/>
</dbReference>
<keyword evidence="2" id="KW-1185">Reference proteome</keyword>
<protein>
    <submittedName>
        <fullName evidence="1">11050_t:CDS:1</fullName>
    </submittedName>
</protein>
<sequence length="75" mass="8267">MNGALYYNNAPSSPKQLPLESRVNANFDTINELIPLPFNRMTIYQLSGNNMRLSMQTSVLEGSQDISSIPSAAPH</sequence>
<dbReference type="AlphaFoldDB" id="A0A9N9H1J1"/>
<organism evidence="1 2">
    <name type="scientific">Funneliformis mosseae</name>
    <name type="common">Endomycorrhizal fungus</name>
    <name type="synonym">Glomus mosseae</name>
    <dbReference type="NCBI Taxonomy" id="27381"/>
    <lineage>
        <taxon>Eukaryota</taxon>
        <taxon>Fungi</taxon>
        <taxon>Fungi incertae sedis</taxon>
        <taxon>Mucoromycota</taxon>
        <taxon>Glomeromycotina</taxon>
        <taxon>Glomeromycetes</taxon>
        <taxon>Glomerales</taxon>
        <taxon>Glomeraceae</taxon>
        <taxon>Funneliformis</taxon>
    </lineage>
</organism>
<name>A0A9N9H1J1_FUNMO</name>
<dbReference type="Proteomes" id="UP000789375">
    <property type="component" value="Unassembled WGS sequence"/>
</dbReference>
<evidence type="ECO:0000313" key="1">
    <source>
        <dbReference type="EMBL" id="CAG8642041.1"/>
    </source>
</evidence>
<accession>A0A9N9H1J1</accession>
<gene>
    <name evidence="1" type="ORF">FMOSSE_LOCUS11038</name>
</gene>
<proteinExistence type="predicted"/>
<reference evidence="1" key="1">
    <citation type="submission" date="2021-06" db="EMBL/GenBank/DDBJ databases">
        <authorList>
            <person name="Kallberg Y."/>
            <person name="Tangrot J."/>
            <person name="Rosling A."/>
        </authorList>
    </citation>
    <scope>NUCLEOTIDE SEQUENCE</scope>
    <source>
        <strain evidence="1">87-6 pot B 2015</strain>
    </source>
</reference>
<feature type="non-terminal residue" evidence="1">
    <location>
        <position position="1"/>
    </location>
</feature>
<evidence type="ECO:0000313" key="2">
    <source>
        <dbReference type="Proteomes" id="UP000789375"/>
    </source>
</evidence>
<comment type="caution">
    <text evidence="1">The sequence shown here is derived from an EMBL/GenBank/DDBJ whole genome shotgun (WGS) entry which is preliminary data.</text>
</comment>